<feature type="transmembrane region" description="Helical" evidence="5">
    <location>
        <begin position="57"/>
        <end position="76"/>
    </location>
</feature>
<protein>
    <recommendedName>
        <fullName evidence="8">RTA1-domain-containing protein</fullName>
    </recommendedName>
</protein>
<evidence type="ECO:0000256" key="2">
    <source>
        <dbReference type="ARBA" id="ARBA00022692"/>
    </source>
</evidence>
<dbReference type="InterPro" id="IPR007568">
    <property type="entry name" value="RTA1"/>
</dbReference>
<evidence type="ECO:0000313" key="7">
    <source>
        <dbReference type="Proteomes" id="UP000620104"/>
    </source>
</evidence>
<gene>
    <name evidence="6" type="ORF">NliqN6_1448</name>
</gene>
<organism evidence="6 7">
    <name type="scientific">Naganishia liquefaciens</name>
    <dbReference type="NCBI Taxonomy" id="104408"/>
    <lineage>
        <taxon>Eukaryota</taxon>
        <taxon>Fungi</taxon>
        <taxon>Dikarya</taxon>
        <taxon>Basidiomycota</taxon>
        <taxon>Agaricomycotina</taxon>
        <taxon>Tremellomycetes</taxon>
        <taxon>Filobasidiales</taxon>
        <taxon>Filobasidiaceae</taxon>
        <taxon>Naganishia</taxon>
    </lineage>
</organism>
<keyword evidence="2 5" id="KW-0812">Transmembrane</keyword>
<dbReference type="Proteomes" id="UP000620104">
    <property type="component" value="Unassembled WGS sequence"/>
</dbReference>
<keyword evidence="4 5" id="KW-0472">Membrane</keyword>
<dbReference type="OrthoDB" id="3358017at2759"/>
<name>A0A8H3YET4_9TREE</name>
<comment type="caution">
    <text evidence="6">The sequence shown here is derived from an EMBL/GenBank/DDBJ whole genome shotgun (WGS) entry which is preliminary data.</text>
</comment>
<dbReference type="AlphaFoldDB" id="A0A8H3YET4"/>
<dbReference type="PANTHER" id="PTHR31465:SF1">
    <property type="entry name" value="PROTEIN RTA1-RELATED"/>
    <property type="match status" value="1"/>
</dbReference>
<dbReference type="PANTHER" id="PTHR31465">
    <property type="entry name" value="PROTEIN RTA1-RELATED"/>
    <property type="match status" value="1"/>
</dbReference>
<proteinExistence type="predicted"/>
<comment type="subcellular location">
    <subcellularLocation>
        <location evidence="1">Membrane</location>
        <topology evidence="1">Multi-pass membrane protein</topology>
    </subcellularLocation>
</comment>
<feature type="transmembrane region" description="Helical" evidence="5">
    <location>
        <begin position="221"/>
        <end position="239"/>
    </location>
</feature>
<reference evidence="6" key="1">
    <citation type="submission" date="2020-07" db="EMBL/GenBank/DDBJ databases">
        <title>Draft Genome Sequence of a Deep-Sea Yeast, Naganishia (Cryptococcus) liquefaciens strain N6.</title>
        <authorList>
            <person name="Han Y.W."/>
            <person name="Kajitani R."/>
            <person name="Morimoto H."/>
            <person name="Parhat M."/>
            <person name="Tsubouchi H."/>
            <person name="Bakenova O."/>
            <person name="Ogata M."/>
            <person name="Argunhan B."/>
            <person name="Aoki R."/>
            <person name="Kajiwara S."/>
            <person name="Itoh T."/>
            <person name="Iwasaki H."/>
        </authorList>
    </citation>
    <scope>NUCLEOTIDE SEQUENCE</scope>
    <source>
        <strain evidence="6">N6</strain>
    </source>
</reference>
<evidence type="ECO:0000256" key="4">
    <source>
        <dbReference type="ARBA" id="ARBA00023136"/>
    </source>
</evidence>
<accession>A0A8H3YET4</accession>
<evidence type="ECO:0000313" key="6">
    <source>
        <dbReference type="EMBL" id="GHJ85046.1"/>
    </source>
</evidence>
<sequence>MDLQSRTMNQRAEETKDLGIALYNPKGAPAIIFFLLFLAVAIGLWTRYFRMKPRAKWMLPATLGTLLMSIGFLVRYTRRNGLNAWSFLFETILILATPCAFLAQDYALLPRLSRHLEADDCLVIPRTWIVKFFVSSDVLTFVAQLAGTALTVVGAFIEEYANIGRIVLLVALIVQAICFCGFIIVFAIFAKRLRHREQHVDKWHRPSVYILGTSWKHNWTILIKMISLQCFLIAVRSLYRIVEYAAGSNSKIANQEVWFYIFDSLPLLVVVAMFVVIWPPHCLDENARHIICEPIYPMLSRNQCT</sequence>
<keyword evidence="3 5" id="KW-1133">Transmembrane helix</keyword>
<dbReference type="EMBL" id="BLZA01000010">
    <property type="protein sequence ID" value="GHJ85046.1"/>
    <property type="molecule type" value="Genomic_DNA"/>
</dbReference>
<feature type="transmembrane region" description="Helical" evidence="5">
    <location>
        <begin position="163"/>
        <end position="189"/>
    </location>
</feature>
<evidence type="ECO:0008006" key="8">
    <source>
        <dbReference type="Google" id="ProtNLM"/>
    </source>
</evidence>
<evidence type="ECO:0000256" key="5">
    <source>
        <dbReference type="SAM" id="Phobius"/>
    </source>
</evidence>
<evidence type="ECO:0000256" key="3">
    <source>
        <dbReference type="ARBA" id="ARBA00022989"/>
    </source>
</evidence>
<evidence type="ECO:0000256" key="1">
    <source>
        <dbReference type="ARBA" id="ARBA00004141"/>
    </source>
</evidence>
<keyword evidence="7" id="KW-1185">Reference proteome</keyword>
<feature type="transmembrane region" description="Helical" evidence="5">
    <location>
        <begin position="259"/>
        <end position="278"/>
    </location>
</feature>
<feature type="transmembrane region" description="Helical" evidence="5">
    <location>
        <begin position="27"/>
        <end position="45"/>
    </location>
</feature>
<feature type="transmembrane region" description="Helical" evidence="5">
    <location>
        <begin position="138"/>
        <end position="157"/>
    </location>
</feature>
<dbReference type="Pfam" id="PF04479">
    <property type="entry name" value="RTA1"/>
    <property type="match status" value="1"/>
</dbReference>
<feature type="transmembrane region" description="Helical" evidence="5">
    <location>
        <begin position="82"/>
        <end position="103"/>
    </location>
</feature>
<dbReference type="GO" id="GO:0016020">
    <property type="term" value="C:membrane"/>
    <property type="evidence" value="ECO:0007669"/>
    <property type="project" value="UniProtKB-SubCell"/>
</dbReference>